<accession>A0A6J5R3Y5</accession>
<protein>
    <submittedName>
        <fullName evidence="1">Uncharacterized protein</fullName>
    </submittedName>
</protein>
<gene>
    <name evidence="1" type="ORF">UFOVP1158_28</name>
</gene>
<dbReference type="EMBL" id="LR797105">
    <property type="protein sequence ID" value="CAB4187515.1"/>
    <property type="molecule type" value="Genomic_DNA"/>
</dbReference>
<evidence type="ECO:0000313" key="1">
    <source>
        <dbReference type="EMBL" id="CAB4187515.1"/>
    </source>
</evidence>
<organism evidence="1">
    <name type="scientific">uncultured Caudovirales phage</name>
    <dbReference type="NCBI Taxonomy" id="2100421"/>
    <lineage>
        <taxon>Viruses</taxon>
        <taxon>Duplodnaviria</taxon>
        <taxon>Heunggongvirae</taxon>
        <taxon>Uroviricota</taxon>
        <taxon>Caudoviricetes</taxon>
        <taxon>Peduoviridae</taxon>
        <taxon>Maltschvirus</taxon>
        <taxon>Maltschvirus maltsch</taxon>
    </lineage>
</organism>
<proteinExistence type="predicted"/>
<name>A0A6J5R3Y5_9CAUD</name>
<reference evidence="1" key="1">
    <citation type="submission" date="2020-05" db="EMBL/GenBank/DDBJ databases">
        <authorList>
            <person name="Chiriac C."/>
            <person name="Salcher M."/>
            <person name="Ghai R."/>
            <person name="Kavagutti S V."/>
        </authorList>
    </citation>
    <scope>NUCLEOTIDE SEQUENCE</scope>
</reference>
<sequence>MTYTTPSPSTVSAGDTFPASAYNIISNDIQDHESRIKTGIESYTTTQKNALTGVTTGTMIYDSTLNQTQTWTGSTWVTLQDSTKPTPFQSIQRLAFQTRTTNLNINTTLALTGNLFSTSATFTAAGSTAYRIEVYAPIVGSSLTANDSTIVHLTDGSNNSLCRLSVHGSGNGAQNAYSPLFAVYYYTPSAGTVTLNVSATTSSVIGTPAIYAGAGTANVPAPATIAVFGPPLT</sequence>